<evidence type="ECO:0000313" key="8">
    <source>
        <dbReference type="Proteomes" id="UP001157125"/>
    </source>
</evidence>
<sequence length="513" mass="54464">MPSLSFSHLSFSWSDGTRVLEDVTGAVDSGLSALVGTNGVGKSTLLRLLSGSLTPQAGAVQRPPRLAYVPQDVALDPAQAADAVMGLAQVRAAIRAVESGDVDPAHFDVIGDDWDAEERAAATLASLGLPSDTLDRAVGALSGGEITRLALAAALHERPDVLLLDEPTNNLDSEATAQVIDALVARRGATLVVSHDRRVLERVEAIGELRRRSLRWFGGSIDAYEEALAVERAAAEQEVRSAKADASRQHRELRSYVEGAARRAKVGAVKAENMPKILASAKKRQAQATLARVTGIHEDRLADAKDRLQRAEDAADRDREIKVELPGTDVPARRDVLMLEACQLATGAEVSARVQGPERIVLAGRNGAGKTTLLRTLLGEVESRGGTVDVRVPVGYLPQRLDVLDPSLSVVENVRRRAPGASPHEVREALARFLFRGAAGDALAAQAVGRGTTARGARGGPAREARASTPAARRAHQQPRLRVARTPLGGADRVPRGAHRGEPRRGLRGRASA</sequence>
<dbReference type="PANTHER" id="PTHR19211:SF6">
    <property type="entry name" value="BLL7188 PROTEIN"/>
    <property type="match status" value="1"/>
</dbReference>
<gene>
    <name evidence="7" type="ORF">GCM10025876_20940</name>
</gene>
<reference evidence="8" key="1">
    <citation type="journal article" date="2019" name="Int. J. Syst. Evol. Microbiol.">
        <title>The Global Catalogue of Microorganisms (GCM) 10K type strain sequencing project: providing services to taxonomists for standard genome sequencing and annotation.</title>
        <authorList>
            <consortium name="The Broad Institute Genomics Platform"/>
            <consortium name="The Broad Institute Genome Sequencing Center for Infectious Disease"/>
            <person name="Wu L."/>
            <person name="Ma J."/>
        </authorList>
    </citation>
    <scope>NUCLEOTIDE SEQUENCE [LARGE SCALE GENOMIC DNA]</scope>
    <source>
        <strain evidence="8">NBRC 112299</strain>
    </source>
</reference>
<dbReference type="PROSITE" id="PS00211">
    <property type="entry name" value="ABC_TRANSPORTER_1"/>
    <property type="match status" value="1"/>
</dbReference>
<evidence type="ECO:0000256" key="4">
    <source>
        <dbReference type="SAM" id="Coils"/>
    </source>
</evidence>
<keyword evidence="4" id="KW-0175">Coiled coil</keyword>
<evidence type="ECO:0000259" key="6">
    <source>
        <dbReference type="PROSITE" id="PS50893"/>
    </source>
</evidence>
<dbReference type="PROSITE" id="PS50893">
    <property type="entry name" value="ABC_TRANSPORTER_2"/>
    <property type="match status" value="1"/>
</dbReference>
<evidence type="ECO:0000256" key="1">
    <source>
        <dbReference type="ARBA" id="ARBA00022737"/>
    </source>
</evidence>
<evidence type="ECO:0000256" key="2">
    <source>
        <dbReference type="ARBA" id="ARBA00022741"/>
    </source>
</evidence>
<feature type="compositionally biased region" description="Basic residues" evidence="5">
    <location>
        <begin position="473"/>
        <end position="483"/>
    </location>
</feature>
<comment type="caution">
    <text evidence="7">The sequence shown here is derived from an EMBL/GenBank/DDBJ whole genome shotgun (WGS) entry which is preliminary data.</text>
</comment>
<dbReference type="InterPro" id="IPR027417">
    <property type="entry name" value="P-loop_NTPase"/>
</dbReference>
<protein>
    <submittedName>
        <fullName evidence="7">ABC transporter</fullName>
    </submittedName>
</protein>
<dbReference type="PANTHER" id="PTHR19211">
    <property type="entry name" value="ATP-BINDING TRANSPORT PROTEIN-RELATED"/>
    <property type="match status" value="1"/>
</dbReference>
<evidence type="ECO:0000313" key="7">
    <source>
        <dbReference type="EMBL" id="GMA35890.1"/>
    </source>
</evidence>
<feature type="coiled-coil region" evidence="4">
    <location>
        <begin position="225"/>
        <end position="252"/>
    </location>
</feature>
<dbReference type="SUPFAM" id="SSF52540">
    <property type="entry name" value="P-loop containing nucleoside triphosphate hydrolases"/>
    <property type="match status" value="2"/>
</dbReference>
<dbReference type="InterPro" id="IPR003593">
    <property type="entry name" value="AAA+_ATPase"/>
</dbReference>
<accession>A0ABQ6IDJ4</accession>
<feature type="domain" description="ABC transporter" evidence="6">
    <location>
        <begin position="4"/>
        <end position="236"/>
    </location>
</feature>
<name>A0ABQ6IDJ4_9MICO</name>
<evidence type="ECO:0000256" key="5">
    <source>
        <dbReference type="SAM" id="MobiDB-lite"/>
    </source>
</evidence>
<keyword evidence="1" id="KW-0677">Repeat</keyword>
<dbReference type="EMBL" id="BSUN01000001">
    <property type="protein sequence ID" value="GMA35890.1"/>
    <property type="molecule type" value="Genomic_DNA"/>
</dbReference>
<dbReference type="Pfam" id="PF00005">
    <property type="entry name" value="ABC_tran"/>
    <property type="match status" value="2"/>
</dbReference>
<dbReference type="Proteomes" id="UP001157125">
    <property type="component" value="Unassembled WGS sequence"/>
</dbReference>
<organism evidence="7 8">
    <name type="scientific">Demequina litorisediminis</name>
    <dbReference type="NCBI Taxonomy" id="1849022"/>
    <lineage>
        <taxon>Bacteria</taxon>
        <taxon>Bacillati</taxon>
        <taxon>Actinomycetota</taxon>
        <taxon>Actinomycetes</taxon>
        <taxon>Micrococcales</taxon>
        <taxon>Demequinaceae</taxon>
        <taxon>Demequina</taxon>
    </lineage>
</organism>
<feature type="coiled-coil region" evidence="4">
    <location>
        <begin position="294"/>
        <end position="321"/>
    </location>
</feature>
<dbReference type="InterPro" id="IPR003439">
    <property type="entry name" value="ABC_transporter-like_ATP-bd"/>
</dbReference>
<dbReference type="InterPro" id="IPR050611">
    <property type="entry name" value="ABCF"/>
</dbReference>
<dbReference type="SMART" id="SM00382">
    <property type="entry name" value="AAA"/>
    <property type="match status" value="2"/>
</dbReference>
<keyword evidence="3" id="KW-0067">ATP-binding</keyword>
<dbReference type="InterPro" id="IPR017871">
    <property type="entry name" value="ABC_transporter-like_CS"/>
</dbReference>
<evidence type="ECO:0000256" key="3">
    <source>
        <dbReference type="ARBA" id="ARBA00022840"/>
    </source>
</evidence>
<keyword evidence="2" id="KW-0547">Nucleotide-binding</keyword>
<proteinExistence type="predicted"/>
<feature type="compositionally biased region" description="Basic and acidic residues" evidence="5">
    <location>
        <begin position="493"/>
        <end position="505"/>
    </location>
</feature>
<keyword evidence="8" id="KW-1185">Reference proteome</keyword>
<feature type="compositionally biased region" description="Low complexity" evidence="5">
    <location>
        <begin position="449"/>
        <end position="460"/>
    </location>
</feature>
<dbReference type="Gene3D" id="3.40.50.300">
    <property type="entry name" value="P-loop containing nucleotide triphosphate hydrolases"/>
    <property type="match status" value="2"/>
</dbReference>
<feature type="region of interest" description="Disordered" evidence="5">
    <location>
        <begin position="449"/>
        <end position="513"/>
    </location>
</feature>